<evidence type="ECO:0000313" key="2">
    <source>
        <dbReference type="EMBL" id="REE83174.1"/>
    </source>
</evidence>
<evidence type="ECO:0000256" key="1">
    <source>
        <dbReference type="SAM" id="Phobius"/>
    </source>
</evidence>
<dbReference type="PANTHER" id="PTHR35867:SF1">
    <property type="entry name" value="PROTEIN RSEC"/>
    <property type="match status" value="1"/>
</dbReference>
<dbReference type="AlphaFoldDB" id="A0A3D9S015"/>
<gene>
    <name evidence="2" type="ORF">BX611_0458</name>
</gene>
<dbReference type="Proteomes" id="UP000256429">
    <property type="component" value="Unassembled WGS sequence"/>
</dbReference>
<keyword evidence="1" id="KW-1133">Transmembrane helix</keyword>
<keyword evidence="1" id="KW-0812">Transmembrane</keyword>
<evidence type="ECO:0000313" key="3">
    <source>
        <dbReference type="Proteomes" id="UP000256429"/>
    </source>
</evidence>
<reference evidence="2 3" key="1">
    <citation type="submission" date="2018-08" db="EMBL/GenBank/DDBJ databases">
        <title>Genomic Encyclopedia of Type Strains, Phase III (KMG-III): the genomes of soil and plant-associated and newly described type strains.</title>
        <authorList>
            <person name="Whitman W."/>
        </authorList>
    </citation>
    <scope>NUCLEOTIDE SEQUENCE [LARGE SCALE GENOMIC DNA]</scope>
    <source>
        <strain evidence="2 3">325-5</strain>
    </source>
</reference>
<dbReference type="Pfam" id="PF04246">
    <property type="entry name" value="RseC_MucC"/>
    <property type="match status" value="1"/>
</dbReference>
<accession>A0A3D9S015</accession>
<sequence>MVMEKLDLESYKGGNKNEIKHEGYISKITNQVITVSLKGNVNCEGCKAQSACGVSESNDKEIEILNTNQSFKLSDPVNVVLEKSLGLKAVFWAYVFPFILMMLTLIITSNFLKEWIAGLVSLFMLIPYYFVLYKMKSSFQKAFQISILKFS</sequence>
<dbReference type="PANTHER" id="PTHR35867">
    <property type="entry name" value="PROTEIN RSEC"/>
    <property type="match status" value="1"/>
</dbReference>
<feature type="transmembrane region" description="Helical" evidence="1">
    <location>
        <begin position="115"/>
        <end position="133"/>
    </location>
</feature>
<dbReference type="EMBL" id="QTTQ01000009">
    <property type="protein sequence ID" value="REE83174.1"/>
    <property type="molecule type" value="Genomic_DNA"/>
</dbReference>
<comment type="caution">
    <text evidence="2">The sequence shown here is derived from an EMBL/GenBank/DDBJ whole genome shotgun (WGS) entry which is preliminary data.</text>
</comment>
<proteinExistence type="predicted"/>
<keyword evidence="1" id="KW-0472">Membrane</keyword>
<organism evidence="2 3">
    <name type="scientific">Lutibacter oceani</name>
    <dbReference type="NCBI Taxonomy" id="1853311"/>
    <lineage>
        <taxon>Bacteria</taxon>
        <taxon>Pseudomonadati</taxon>
        <taxon>Bacteroidota</taxon>
        <taxon>Flavobacteriia</taxon>
        <taxon>Flavobacteriales</taxon>
        <taxon>Flavobacteriaceae</taxon>
        <taxon>Lutibacter</taxon>
    </lineage>
</organism>
<protein>
    <submittedName>
        <fullName evidence="2">RseC/MucC-like positive regulator of sigma(E)</fullName>
    </submittedName>
</protein>
<dbReference type="OrthoDB" id="1120636at2"/>
<dbReference type="InterPro" id="IPR007359">
    <property type="entry name" value="SigmaE_reg_RseC_MucC"/>
</dbReference>
<name>A0A3D9S015_9FLAO</name>
<feature type="transmembrane region" description="Helical" evidence="1">
    <location>
        <begin position="89"/>
        <end position="109"/>
    </location>
</feature>
<keyword evidence="3" id="KW-1185">Reference proteome</keyword>